<protein>
    <submittedName>
        <fullName evidence="2">Uncharacterized protein</fullName>
    </submittedName>
</protein>
<keyword evidence="3" id="KW-1185">Reference proteome</keyword>
<evidence type="ECO:0000313" key="3">
    <source>
        <dbReference type="Proteomes" id="UP000886523"/>
    </source>
</evidence>
<dbReference type="AlphaFoldDB" id="A0A9P6AQ05"/>
<accession>A0A9P6AQ05</accession>
<evidence type="ECO:0000256" key="1">
    <source>
        <dbReference type="SAM" id="MobiDB-lite"/>
    </source>
</evidence>
<feature type="region of interest" description="Disordered" evidence="1">
    <location>
        <begin position="40"/>
        <end position="71"/>
    </location>
</feature>
<sequence>MGINVAFKYPTYVFMLGLDVQIRGTAFHSAGMEQEKAMSVFGKEGNKDEDGKGKNKDIENEGEANHQEEWGKLRGGRGVTVRMKAVRTRGLPFSGGLATSLYYGSIGLNSFPLFHWAAIAKNGGIIRRAKEKLDWIFLGSVLDVERQEDGDEIQDMIGVKRIWAQ</sequence>
<reference evidence="2" key="1">
    <citation type="journal article" date="2020" name="Nat. Commun.">
        <title>Large-scale genome sequencing of mycorrhizal fungi provides insights into the early evolution of symbiotic traits.</title>
        <authorList>
            <person name="Miyauchi S."/>
            <person name="Kiss E."/>
            <person name="Kuo A."/>
            <person name="Drula E."/>
            <person name="Kohler A."/>
            <person name="Sanchez-Garcia M."/>
            <person name="Morin E."/>
            <person name="Andreopoulos B."/>
            <person name="Barry K.W."/>
            <person name="Bonito G."/>
            <person name="Buee M."/>
            <person name="Carver A."/>
            <person name="Chen C."/>
            <person name="Cichocki N."/>
            <person name="Clum A."/>
            <person name="Culley D."/>
            <person name="Crous P.W."/>
            <person name="Fauchery L."/>
            <person name="Girlanda M."/>
            <person name="Hayes R.D."/>
            <person name="Keri Z."/>
            <person name="LaButti K."/>
            <person name="Lipzen A."/>
            <person name="Lombard V."/>
            <person name="Magnuson J."/>
            <person name="Maillard F."/>
            <person name="Murat C."/>
            <person name="Nolan M."/>
            <person name="Ohm R.A."/>
            <person name="Pangilinan J."/>
            <person name="Pereira M.F."/>
            <person name="Perotto S."/>
            <person name="Peter M."/>
            <person name="Pfister S."/>
            <person name="Riley R."/>
            <person name="Sitrit Y."/>
            <person name="Stielow J.B."/>
            <person name="Szollosi G."/>
            <person name="Zifcakova L."/>
            <person name="Stursova M."/>
            <person name="Spatafora J.W."/>
            <person name="Tedersoo L."/>
            <person name="Vaario L.M."/>
            <person name="Yamada A."/>
            <person name="Yan M."/>
            <person name="Wang P."/>
            <person name="Xu J."/>
            <person name="Bruns T."/>
            <person name="Baldrian P."/>
            <person name="Vilgalys R."/>
            <person name="Dunand C."/>
            <person name="Henrissat B."/>
            <person name="Grigoriev I.V."/>
            <person name="Hibbett D."/>
            <person name="Nagy L.G."/>
            <person name="Martin F.M."/>
        </authorList>
    </citation>
    <scope>NUCLEOTIDE SEQUENCE</scope>
    <source>
        <strain evidence="2">UP504</strain>
    </source>
</reference>
<evidence type="ECO:0000313" key="2">
    <source>
        <dbReference type="EMBL" id="KAF9509817.1"/>
    </source>
</evidence>
<gene>
    <name evidence="2" type="ORF">BS47DRAFT_1384245</name>
</gene>
<dbReference type="Proteomes" id="UP000886523">
    <property type="component" value="Unassembled WGS sequence"/>
</dbReference>
<name>A0A9P6AQ05_9AGAM</name>
<dbReference type="EMBL" id="MU129028">
    <property type="protein sequence ID" value="KAF9509817.1"/>
    <property type="molecule type" value="Genomic_DNA"/>
</dbReference>
<proteinExistence type="predicted"/>
<organism evidence="2 3">
    <name type="scientific">Hydnum rufescens UP504</name>
    <dbReference type="NCBI Taxonomy" id="1448309"/>
    <lineage>
        <taxon>Eukaryota</taxon>
        <taxon>Fungi</taxon>
        <taxon>Dikarya</taxon>
        <taxon>Basidiomycota</taxon>
        <taxon>Agaricomycotina</taxon>
        <taxon>Agaricomycetes</taxon>
        <taxon>Cantharellales</taxon>
        <taxon>Hydnaceae</taxon>
        <taxon>Hydnum</taxon>
    </lineage>
</organism>
<feature type="compositionally biased region" description="Basic and acidic residues" evidence="1">
    <location>
        <begin position="44"/>
        <end position="71"/>
    </location>
</feature>
<comment type="caution">
    <text evidence="2">The sequence shown here is derived from an EMBL/GenBank/DDBJ whole genome shotgun (WGS) entry which is preliminary data.</text>
</comment>